<evidence type="ECO:0000313" key="2">
    <source>
        <dbReference type="EMBL" id="GMS86683.1"/>
    </source>
</evidence>
<accession>A0AAV5T1I3</accession>
<evidence type="ECO:0000256" key="1">
    <source>
        <dbReference type="SAM" id="MobiDB-lite"/>
    </source>
</evidence>
<sequence>MCMTEMTNLMVRLKKSRRPKRGDDSPDTNCSEREWLSPEDMADDLELESILPSRAIAADERMIDSLLEVAERSDPEIAMAAFRVLMMVPQNGKKLSELEESMQEEGRLQALLERTSDPRFLYYILMMEAIILPAGNQCADMQQAATNAMLMFVRVVPQIGQLGTLMSRSMEFRSLVLISITRILHLASMTATRVIVQTRYSSNQQLASLMQSISDVDLPIKWSKHIRTRRLSTAYSAHLLLRVGAELELVELIQTRCRLIRDVLCGVILSASS</sequence>
<dbReference type="EMBL" id="BTSX01000002">
    <property type="protein sequence ID" value="GMS86683.1"/>
    <property type="molecule type" value="Genomic_DNA"/>
</dbReference>
<reference evidence="2" key="1">
    <citation type="submission" date="2023-10" db="EMBL/GenBank/DDBJ databases">
        <title>Genome assembly of Pristionchus species.</title>
        <authorList>
            <person name="Yoshida K."/>
            <person name="Sommer R.J."/>
        </authorList>
    </citation>
    <scope>NUCLEOTIDE SEQUENCE</scope>
    <source>
        <strain evidence="2">RS0144</strain>
    </source>
</reference>
<keyword evidence="3" id="KW-1185">Reference proteome</keyword>
<feature type="non-terminal residue" evidence="2">
    <location>
        <position position="273"/>
    </location>
</feature>
<feature type="region of interest" description="Disordered" evidence="1">
    <location>
        <begin position="14"/>
        <end position="33"/>
    </location>
</feature>
<name>A0AAV5T1I3_9BILA</name>
<protein>
    <submittedName>
        <fullName evidence="2">Uncharacterized protein</fullName>
    </submittedName>
</protein>
<evidence type="ECO:0000313" key="3">
    <source>
        <dbReference type="Proteomes" id="UP001432027"/>
    </source>
</evidence>
<dbReference type="AlphaFoldDB" id="A0AAV5T1I3"/>
<organism evidence="2 3">
    <name type="scientific">Pristionchus entomophagus</name>
    <dbReference type="NCBI Taxonomy" id="358040"/>
    <lineage>
        <taxon>Eukaryota</taxon>
        <taxon>Metazoa</taxon>
        <taxon>Ecdysozoa</taxon>
        <taxon>Nematoda</taxon>
        <taxon>Chromadorea</taxon>
        <taxon>Rhabditida</taxon>
        <taxon>Rhabditina</taxon>
        <taxon>Diplogasteromorpha</taxon>
        <taxon>Diplogasteroidea</taxon>
        <taxon>Neodiplogasteridae</taxon>
        <taxon>Pristionchus</taxon>
    </lineage>
</organism>
<dbReference type="Proteomes" id="UP001432027">
    <property type="component" value="Unassembled WGS sequence"/>
</dbReference>
<proteinExistence type="predicted"/>
<comment type="caution">
    <text evidence="2">The sequence shown here is derived from an EMBL/GenBank/DDBJ whole genome shotgun (WGS) entry which is preliminary data.</text>
</comment>
<gene>
    <name evidence="2" type="ORF">PENTCL1PPCAC_8858</name>
</gene>